<reference evidence="2" key="1">
    <citation type="submission" date="2015-09" db="EMBL/GenBank/DDBJ databases">
        <title>De novo assembly of Pectinophora gossypiella (Pink Bollworm) gut transcriptome.</title>
        <authorList>
            <person name="Tassone E.E."/>
        </authorList>
    </citation>
    <scope>NUCLEOTIDE SEQUENCE</scope>
</reference>
<proteinExistence type="predicted"/>
<dbReference type="EMBL" id="GDQN01008104">
    <property type="protein sequence ID" value="JAT82950.1"/>
    <property type="molecule type" value="Transcribed_RNA"/>
</dbReference>
<dbReference type="AlphaFoldDB" id="A0A1E1W7I3"/>
<name>A0A1E1W7I3_PECGO</name>
<feature type="non-terminal residue" evidence="2">
    <location>
        <position position="143"/>
    </location>
</feature>
<evidence type="ECO:0000256" key="1">
    <source>
        <dbReference type="SAM" id="MobiDB-lite"/>
    </source>
</evidence>
<sequence>SPQDSKNKIARIEATTPNATIASSSTEKMPRPINDSLHGKPMNKPAKKKKSKAKKSKGAKKNQKNPNVDGLIRVGIVDAQRPMAADGITLLNDAGPRSESLKTPNEIPKIEPTTPTATPLVPSSTEEMTKPISDSTQERPNQI</sequence>
<feature type="compositionally biased region" description="Polar residues" evidence="1">
    <location>
        <begin position="113"/>
        <end position="143"/>
    </location>
</feature>
<feature type="region of interest" description="Disordered" evidence="1">
    <location>
        <begin position="1"/>
        <end position="71"/>
    </location>
</feature>
<protein>
    <submittedName>
        <fullName evidence="2">Uncharacterized protein</fullName>
    </submittedName>
</protein>
<feature type="compositionally biased region" description="Basic residues" evidence="1">
    <location>
        <begin position="45"/>
        <end position="63"/>
    </location>
</feature>
<dbReference type="OrthoDB" id="7430688at2759"/>
<organism evidence="2">
    <name type="scientific">Pectinophora gossypiella</name>
    <name type="common">Cotton pink bollworm</name>
    <name type="synonym">Depressaria gossypiella</name>
    <dbReference type="NCBI Taxonomy" id="13191"/>
    <lineage>
        <taxon>Eukaryota</taxon>
        <taxon>Metazoa</taxon>
        <taxon>Ecdysozoa</taxon>
        <taxon>Arthropoda</taxon>
        <taxon>Hexapoda</taxon>
        <taxon>Insecta</taxon>
        <taxon>Pterygota</taxon>
        <taxon>Neoptera</taxon>
        <taxon>Endopterygota</taxon>
        <taxon>Lepidoptera</taxon>
        <taxon>Glossata</taxon>
        <taxon>Ditrysia</taxon>
        <taxon>Gelechioidea</taxon>
        <taxon>Gelechiidae</taxon>
        <taxon>Apatetrinae</taxon>
        <taxon>Pectinophora</taxon>
    </lineage>
</organism>
<feature type="region of interest" description="Disordered" evidence="1">
    <location>
        <begin position="90"/>
        <end position="143"/>
    </location>
</feature>
<accession>A0A1E1W7I3</accession>
<feature type="non-terminal residue" evidence="2">
    <location>
        <position position="1"/>
    </location>
</feature>
<feature type="compositionally biased region" description="Basic and acidic residues" evidence="1">
    <location>
        <begin position="1"/>
        <end position="11"/>
    </location>
</feature>
<evidence type="ECO:0000313" key="2">
    <source>
        <dbReference type="EMBL" id="JAT82950.1"/>
    </source>
</evidence>
<feature type="compositionally biased region" description="Polar residues" evidence="1">
    <location>
        <begin position="15"/>
        <end position="27"/>
    </location>
</feature>
<gene>
    <name evidence="2" type="ORF">g.4883</name>
</gene>